<dbReference type="InterPro" id="IPR013325">
    <property type="entry name" value="RNA_pol_sigma_r2"/>
</dbReference>
<keyword evidence="3" id="KW-0731">Sigma factor</keyword>
<proteinExistence type="inferred from homology"/>
<dbReference type="GO" id="GO:0006352">
    <property type="term" value="P:DNA-templated transcription initiation"/>
    <property type="evidence" value="ECO:0007669"/>
    <property type="project" value="InterPro"/>
</dbReference>
<comment type="similarity">
    <text evidence="1">Belongs to the sigma-70 factor family. ECF subfamily.</text>
</comment>
<evidence type="ECO:0000259" key="6">
    <source>
        <dbReference type="Pfam" id="PF04542"/>
    </source>
</evidence>
<dbReference type="Gene3D" id="1.25.40.10">
    <property type="entry name" value="Tetratricopeptide repeat domain"/>
    <property type="match status" value="1"/>
</dbReference>
<dbReference type="RefSeq" id="WP_073486429.1">
    <property type="nucleotide sequence ID" value="NZ_FQVN01000007.1"/>
</dbReference>
<dbReference type="Pfam" id="PF08281">
    <property type="entry name" value="Sigma70_r4_2"/>
    <property type="match status" value="1"/>
</dbReference>
<feature type="region of interest" description="Disordered" evidence="5">
    <location>
        <begin position="77"/>
        <end position="102"/>
    </location>
</feature>
<keyword evidence="10" id="KW-1185">Reference proteome</keyword>
<feature type="domain" description="RNA polymerase sigma-70 region 2" evidence="6">
    <location>
        <begin position="20"/>
        <end position="80"/>
    </location>
</feature>
<dbReference type="SUPFAM" id="SSF48452">
    <property type="entry name" value="TPR-like"/>
    <property type="match status" value="1"/>
</dbReference>
<evidence type="ECO:0000313" key="10">
    <source>
        <dbReference type="Proteomes" id="UP000184501"/>
    </source>
</evidence>
<organism evidence="9 10">
    <name type="scientific">Streptoalloteichus hindustanus</name>
    <dbReference type="NCBI Taxonomy" id="2017"/>
    <lineage>
        <taxon>Bacteria</taxon>
        <taxon>Bacillati</taxon>
        <taxon>Actinomycetota</taxon>
        <taxon>Actinomycetes</taxon>
        <taxon>Pseudonocardiales</taxon>
        <taxon>Pseudonocardiaceae</taxon>
        <taxon>Streptoalloteichus</taxon>
    </lineage>
</organism>
<feature type="compositionally biased region" description="Basic and acidic residues" evidence="5">
    <location>
        <begin position="77"/>
        <end position="94"/>
    </location>
</feature>
<evidence type="ECO:0000259" key="8">
    <source>
        <dbReference type="Pfam" id="PF20239"/>
    </source>
</evidence>
<evidence type="ECO:0000256" key="5">
    <source>
        <dbReference type="SAM" id="MobiDB-lite"/>
    </source>
</evidence>
<name>A0A1M5I670_STRHI</name>
<reference evidence="9 10" key="1">
    <citation type="submission" date="2016-11" db="EMBL/GenBank/DDBJ databases">
        <authorList>
            <person name="Jaros S."/>
            <person name="Januszkiewicz K."/>
            <person name="Wedrychowicz H."/>
        </authorList>
    </citation>
    <scope>NUCLEOTIDE SEQUENCE [LARGE SCALE GENOMIC DNA]</scope>
    <source>
        <strain evidence="9 10">DSM 44523</strain>
    </source>
</reference>
<dbReference type="InterPro" id="IPR013324">
    <property type="entry name" value="RNA_pol_sigma_r3/r4-like"/>
</dbReference>
<dbReference type="PANTHER" id="PTHR47756">
    <property type="entry name" value="BLL6612 PROTEIN-RELATED"/>
    <property type="match status" value="1"/>
</dbReference>
<accession>A0A1M5I670</accession>
<dbReference type="InterPro" id="IPR007627">
    <property type="entry name" value="RNA_pol_sigma70_r2"/>
</dbReference>
<dbReference type="InterPro" id="IPR036388">
    <property type="entry name" value="WH-like_DNA-bd_sf"/>
</dbReference>
<evidence type="ECO:0000256" key="1">
    <source>
        <dbReference type="ARBA" id="ARBA00010641"/>
    </source>
</evidence>
<dbReference type="GO" id="GO:0016987">
    <property type="term" value="F:sigma factor activity"/>
    <property type="evidence" value="ECO:0007669"/>
    <property type="project" value="UniProtKB-KW"/>
</dbReference>
<dbReference type="SUPFAM" id="SSF88946">
    <property type="entry name" value="Sigma2 domain of RNA polymerase sigma factors"/>
    <property type="match status" value="1"/>
</dbReference>
<evidence type="ECO:0000256" key="3">
    <source>
        <dbReference type="ARBA" id="ARBA00023082"/>
    </source>
</evidence>
<keyword evidence="2" id="KW-0805">Transcription regulation</keyword>
<dbReference type="Gene3D" id="1.10.10.10">
    <property type="entry name" value="Winged helix-like DNA-binding domain superfamily/Winged helix DNA-binding domain"/>
    <property type="match status" value="1"/>
</dbReference>
<dbReference type="PANTHER" id="PTHR47756:SF2">
    <property type="entry name" value="BLL6612 PROTEIN"/>
    <property type="match status" value="1"/>
</dbReference>
<dbReference type="InterPro" id="IPR013249">
    <property type="entry name" value="RNA_pol_sigma70_r4_t2"/>
</dbReference>
<dbReference type="InterPro" id="IPR046531">
    <property type="entry name" value="DUF6596"/>
</dbReference>
<dbReference type="SUPFAM" id="SSF88659">
    <property type="entry name" value="Sigma3 and sigma4 domains of RNA polymerase sigma factors"/>
    <property type="match status" value="1"/>
</dbReference>
<dbReference type="Pfam" id="PF20239">
    <property type="entry name" value="DUF6596"/>
    <property type="match status" value="1"/>
</dbReference>
<gene>
    <name evidence="9" type="ORF">SAMN05444320_107122</name>
</gene>
<evidence type="ECO:0000256" key="2">
    <source>
        <dbReference type="ARBA" id="ARBA00023015"/>
    </source>
</evidence>
<keyword evidence="4" id="KW-0804">Transcription</keyword>
<feature type="domain" description="DUF6596" evidence="8">
    <location>
        <begin position="180"/>
        <end position="280"/>
    </location>
</feature>
<evidence type="ECO:0000256" key="4">
    <source>
        <dbReference type="ARBA" id="ARBA00023163"/>
    </source>
</evidence>
<protein>
    <submittedName>
        <fullName evidence="9">RNA polymerase, sigma subunit, ECF family</fullName>
    </submittedName>
</protein>
<dbReference type="Pfam" id="PF04542">
    <property type="entry name" value="Sigma70_r2"/>
    <property type="match status" value="1"/>
</dbReference>
<evidence type="ECO:0000313" key="9">
    <source>
        <dbReference type="EMBL" id="SHG23687.1"/>
    </source>
</evidence>
<dbReference type="STRING" id="2017.SAMN05444320_107122"/>
<dbReference type="AlphaFoldDB" id="A0A1M5I670"/>
<dbReference type="InterPro" id="IPR011990">
    <property type="entry name" value="TPR-like_helical_dom_sf"/>
</dbReference>
<feature type="domain" description="RNA polymerase sigma factor 70 region 4 type 2" evidence="7">
    <location>
        <begin position="111"/>
        <end position="162"/>
    </location>
</feature>
<dbReference type="GO" id="GO:0003677">
    <property type="term" value="F:DNA binding"/>
    <property type="evidence" value="ECO:0007669"/>
    <property type="project" value="InterPro"/>
</dbReference>
<dbReference type="OrthoDB" id="9780299at2"/>
<dbReference type="EMBL" id="FQVN01000007">
    <property type="protein sequence ID" value="SHG23687.1"/>
    <property type="molecule type" value="Genomic_DNA"/>
</dbReference>
<dbReference type="Proteomes" id="UP000184501">
    <property type="component" value="Unassembled WGS sequence"/>
</dbReference>
<sequence>MSAIDVQEAITRAHREEWARVVAALTKRFGDLDVAEEAAAEAFATAVARWPADGVPPNPGGWLTTTATHKAIDRLRRENKRHDKQKEALLVHDDDPPEPAGPIDDERLRLIFTCCHPALAPRTRVALTLRMVGGLTVPEIARAFLVRETTMGQRITRAKAKIKAARIPYRVPSAEDLPTRLSGVLAVLFLVFNEGYLATGPDTDPVRPALTAEAIRLTRLIRTLLPDDGEVAGLLALMLLTEARRPARVSSTGELVTLSEQDRGSWDASLIAEGHRLVRERLASGAAPGRYQILAAINAVHTSARDARDTDWSQVVALYDQLVRLDPSPVIALNRAIAVAELDGPEVALATIDRLNDELAEYHAYHATRADLLRRLGRTQDSRAAYDKAITLSGNTAETAYLTRRRNQLN</sequence>
<evidence type="ECO:0000259" key="7">
    <source>
        <dbReference type="Pfam" id="PF08281"/>
    </source>
</evidence>
<dbReference type="Gene3D" id="1.10.1740.10">
    <property type="match status" value="1"/>
</dbReference>